<dbReference type="InterPro" id="IPR052572">
    <property type="entry name" value="UPF0153_domain"/>
</dbReference>
<dbReference type="EMBL" id="CABPSQ010000003">
    <property type="protein sequence ID" value="VVE67248.1"/>
    <property type="molecule type" value="Genomic_DNA"/>
</dbReference>
<name>A0A5E5A2A6_9BURK</name>
<evidence type="ECO:0000313" key="2">
    <source>
        <dbReference type="Proteomes" id="UP000414136"/>
    </source>
</evidence>
<dbReference type="PANTHER" id="PTHR36931:SF1">
    <property type="entry name" value="UPF0153 PROTEIN YEIW"/>
    <property type="match status" value="1"/>
</dbReference>
<accession>A0A5E5A2A6</accession>
<protein>
    <submittedName>
        <fullName evidence="1">Zinc/iron-chelating domain-containing protein</fullName>
    </submittedName>
</protein>
<dbReference type="AlphaFoldDB" id="A0A5E5A2A6"/>
<evidence type="ECO:0000313" key="1">
    <source>
        <dbReference type="EMBL" id="VVE67248.1"/>
    </source>
</evidence>
<keyword evidence="2" id="KW-1185">Reference proteome</keyword>
<reference evidence="1 2" key="1">
    <citation type="submission" date="2019-08" db="EMBL/GenBank/DDBJ databases">
        <authorList>
            <person name="Peeters C."/>
        </authorList>
    </citation>
    <scope>NUCLEOTIDE SEQUENCE [LARGE SCALE GENOMIC DNA]</scope>
    <source>
        <strain evidence="1 2">LMG 31118</strain>
    </source>
</reference>
<dbReference type="Proteomes" id="UP000414136">
    <property type="component" value="Unassembled WGS sequence"/>
</dbReference>
<gene>
    <name evidence="1" type="ORF">PCA31118_02529</name>
</gene>
<organism evidence="1 2">
    <name type="scientific">Pandoraea captiosa</name>
    <dbReference type="NCBI Taxonomy" id="2508302"/>
    <lineage>
        <taxon>Bacteria</taxon>
        <taxon>Pseudomonadati</taxon>
        <taxon>Pseudomonadota</taxon>
        <taxon>Betaproteobacteria</taxon>
        <taxon>Burkholderiales</taxon>
        <taxon>Burkholderiaceae</taxon>
        <taxon>Pandoraea</taxon>
    </lineage>
</organism>
<dbReference type="PANTHER" id="PTHR36931">
    <property type="entry name" value="UPF0153 PROTEIN YEIW"/>
    <property type="match status" value="1"/>
</dbReference>
<proteinExistence type="predicted"/>
<sequence length="70" mass="7642">MPNGKPANTRCVQLDDDDRCRIFGSPLRPAVCGSLQPSREMCGDDRAQAIAWLSTLEAMTAPVPVLIRQT</sequence>